<evidence type="ECO:0000313" key="2">
    <source>
        <dbReference type="Proteomes" id="UP000320781"/>
    </source>
</evidence>
<proteinExistence type="predicted"/>
<comment type="caution">
    <text evidence="1">The sequence shown here is derived from an EMBL/GenBank/DDBJ whole genome shotgun (WGS) entry which is preliminary data.</text>
</comment>
<evidence type="ECO:0008006" key="3">
    <source>
        <dbReference type="Google" id="ProtNLM"/>
    </source>
</evidence>
<sequence>MKEAMGNSGDRGVDRKTRLRKMTDMRRASYYETIVYYRCKLCNQRWNIFKYEGNMILHLLDKHRAKLDEDNKVSLLRKYYGTPYLTEEVCREYGIDFNRFKKYRR</sequence>
<name>A0A523QLT7_UNCAE</name>
<gene>
    <name evidence="1" type="ORF">E3J95_01360</name>
</gene>
<dbReference type="EMBL" id="SOKU01000060">
    <property type="protein sequence ID" value="TES86688.1"/>
    <property type="molecule type" value="Genomic_DNA"/>
</dbReference>
<organism evidence="1 2">
    <name type="scientific">Aerophobetes bacterium</name>
    <dbReference type="NCBI Taxonomy" id="2030807"/>
    <lineage>
        <taxon>Bacteria</taxon>
        <taxon>Candidatus Aerophobota</taxon>
    </lineage>
</organism>
<accession>A0A523QLT7</accession>
<dbReference type="Proteomes" id="UP000320781">
    <property type="component" value="Unassembled WGS sequence"/>
</dbReference>
<dbReference type="AlphaFoldDB" id="A0A523QLT7"/>
<protein>
    <recommendedName>
        <fullName evidence="3">BED-type domain-containing protein</fullName>
    </recommendedName>
</protein>
<reference evidence="1 2" key="1">
    <citation type="submission" date="2019-03" db="EMBL/GenBank/DDBJ databases">
        <title>Metabolic potential of uncultured bacteria and archaea associated with petroleum seepage in deep-sea sediments.</title>
        <authorList>
            <person name="Dong X."/>
            <person name="Hubert C."/>
        </authorList>
    </citation>
    <scope>NUCLEOTIDE SEQUENCE [LARGE SCALE GENOMIC DNA]</scope>
    <source>
        <strain evidence="1">E44_bin92</strain>
    </source>
</reference>
<evidence type="ECO:0000313" key="1">
    <source>
        <dbReference type="EMBL" id="TES86688.1"/>
    </source>
</evidence>